<feature type="signal peptide" evidence="3">
    <location>
        <begin position="1"/>
        <end position="18"/>
    </location>
</feature>
<evidence type="ECO:0000313" key="6">
    <source>
        <dbReference type="Proteomes" id="UP000694385"/>
    </source>
</evidence>
<dbReference type="CTD" id="5104"/>
<dbReference type="OMA" id="QVPMMNR"/>
<dbReference type="AlphaFoldDB" id="A0A8C5L5L6"/>
<dbReference type="SUPFAM" id="SSF56574">
    <property type="entry name" value="Serpins"/>
    <property type="match status" value="1"/>
</dbReference>
<evidence type="ECO:0000313" key="5">
    <source>
        <dbReference type="Ensembl" id="ENSJJAP00000020077.1"/>
    </source>
</evidence>
<dbReference type="GO" id="GO:0097182">
    <property type="term" value="C:protein C inhibitor-coagulation factor Xa complex"/>
    <property type="evidence" value="ECO:0007669"/>
    <property type="project" value="Ensembl"/>
</dbReference>
<dbReference type="Pfam" id="PF00079">
    <property type="entry name" value="Serpin"/>
    <property type="match status" value="1"/>
</dbReference>
<sequence>MRLLPVLCLMLLSPGIATLRRFRSREMKKGKDPSAGAATVPSNKDFAFDLYRALASAASGQNIFFSPMSVSMSLAMLSLGAGSHSKMQILGALGLGPHEPENQLHEGFQQLLQGLGQPREDFQLSLGNAFFSDPAVGVLDSFLNTIKKRYLADTFLTDFGDPTAAQKQINDYVSRQTQGKIVDLIQNLDSTHLMVMVNYVFFKAKWETAFSRKSTRQQDFHVSPGAAVQVPMMSREDEHYYFLDRNLSCSVVGVPYQGNATALFVLPSEGKMQQVENGLSQKTLRKWLQLLTKRQLKLYIPKFSIEGSYQLEKILPALGIRDVFTSHADLSGITTSPNIQLSEMIHKAVMEVDEAGTRAAAATGVMFMFKSARPTVPKVIFNRPFLIVIIKSSNILFLSKVVHP</sequence>
<dbReference type="InterPro" id="IPR036186">
    <property type="entry name" value="Serpin_sf"/>
</dbReference>
<feature type="chain" id="PRO_5034822563" evidence="3">
    <location>
        <begin position="19"/>
        <end position="404"/>
    </location>
</feature>
<dbReference type="InterPro" id="IPR023795">
    <property type="entry name" value="Serpin_CS"/>
</dbReference>
<dbReference type="FunFam" id="2.30.39.10:FF:000002">
    <property type="entry name" value="Serpin family D member 1"/>
    <property type="match status" value="1"/>
</dbReference>
<dbReference type="GO" id="GO:0036027">
    <property type="term" value="C:protein C inhibitor-PLAU complex"/>
    <property type="evidence" value="ECO:0007669"/>
    <property type="project" value="Ensembl"/>
</dbReference>
<proteinExistence type="inferred from homology"/>
<dbReference type="Proteomes" id="UP000694385">
    <property type="component" value="Unassembled WGS sequence"/>
</dbReference>
<comment type="similarity">
    <text evidence="1 2">Belongs to the serpin family.</text>
</comment>
<dbReference type="SMART" id="SM00093">
    <property type="entry name" value="SERPIN"/>
    <property type="match status" value="1"/>
</dbReference>
<gene>
    <name evidence="5" type="primary">Serpina5</name>
</gene>
<dbReference type="GO" id="GO:0002080">
    <property type="term" value="C:acrosomal membrane"/>
    <property type="evidence" value="ECO:0007669"/>
    <property type="project" value="Ensembl"/>
</dbReference>
<dbReference type="PANTHER" id="PTHR11461:SF274">
    <property type="entry name" value="PLASMA SERINE PROTEASE INHIBITOR"/>
    <property type="match status" value="1"/>
</dbReference>
<dbReference type="Ensembl" id="ENSJJAT00000026618.1">
    <property type="protein sequence ID" value="ENSJJAP00000020077.1"/>
    <property type="gene ID" value="ENSJJAG00000020864.1"/>
</dbReference>
<feature type="domain" description="Serpin" evidence="4">
    <location>
        <begin position="48"/>
        <end position="404"/>
    </location>
</feature>
<dbReference type="GO" id="GO:0004867">
    <property type="term" value="F:serine-type endopeptidase inhibitor activity"/>
    <property type="evidence" value="ECO:0007669"/>
    <property type="project" value="Ensembl"/>
</dbReference>
<evidence type="ECO:0000256" key="2">
    <source>
        <dbReference type="RuleBase" id="RU000411"/>
    </source>
</evidence>
<dbReference type="GO" id="GO:0036030">
    <property type="term" value="C:protein C inhibitor-plasma kallikrein complex"/>
    <property type="evidence" value="ECO:0007669"/>
    <property type="project" value="Ensembl"/>
</dbReference>
<dbReference type="GO" id="GO:0036026">
    <property type="term" value="C:protein C inhibitor-PLAT complex"/>
    <property type="evidence" value="ECO:0007669"/>
    <property type="project" value="Ensembl"/>
</dbReference>
<dbReference type="PROSITE" id="PS00284">
    <property type="entry name" value="SERPIN"/>
    <property type="match status" value="1"/>
</dbReference>
<dbReference type="OrthoDB" id="671595at2759"/>
<organism evidence="5 6">
    <name type="scientific">Jaculus jaculus</name>
    <name type="common">Lesser Egyptian jerboa</name>
    <dbReference type="NCBI Taxonomy" id="51337"/>
    <lineage>
        <taxon>Eukaryota</taxon>
        <taxon>Metazoa</taxon>
        <taxon>Chordata</taxon>
        <taxon>Craniata</taxon>
        <taxon>Vertebrata</taxon>
        <taxon>Euteleostomi</taxon>
        <taxon>Mammalia</taxon>
        <taxon>Eutheria</taxon>
        <taxon>Euarchontoglires</taxon>
        <taxon>Glires</taxon>
        <taxon>Rodentia</taxon>
        <taxon>Myomorpha</taxon>
        <taxon>Dipodoidea</taxon>
        <taxon>Dipodidae</taxon>
        <taxon>Dipodinae</taxon>
        <taxon>Jaculus</taxon>
    </lineage>
</organism>
<dbReference type="Gene3D" id="2.30.39.10">
    <property type="entry name" value="Alpha-1-antitrypsin, domain 1"/>
    <property type="match status" value="1"/>
</dbReference>
<dbReference type="InterPro" id="IPR042185">
    <property type="entry name" value="Serpin_sf_2"/>
</dbReference>
<dbReference type="GO" id="GO:0036029">
    <property type="term" value="C:protein C inhibitor-KLK3 complex"/>
    <property type="evidence" value="ECO:0007669"/>
    <property type="project" value="Ensembl"/>
</dbReference>
<name>A0A8C5L5L6_JACJA</name>
<dbReference type="GO" id="GO:0097183">
    <property type="term" value="C:protein C inhibitor-coagulation factor XI complex"/>
    <property type="evidence" value="ECO:0007669"/>
    <property type="project" value="Ensembl"/>
</dbReference>
<reference evidence="5" key="2">
    <citation type="submission" date="2025-09" db="UniProtKB">
        <authorList>
            <consortium name="Ensembl"/>
        </authorList>
    </citation>
    <scope>IDENTIFICATION</scope>
</reference>
<dbReference type="Gene3D" id="3.30.497.10">
    <property type="entry name" value="Antithrombin, subunit I, domain 2"/>
    <property type="match status" value="1"/>
</dbReference>
<dbReference type="GO" id="GO:0070062">
    <property type="term" value="C:extracellular exosome"/>
    <property type="evidence" value="ECO:0007669"/>
    <property type="project" value="Ensembl"/>
</dbReference>
<dbReference type="GO" id="GO:0001972">
    <property type="term" value="F:retinoic acid binding"/>
    <property type="evidence" value="ECO:0007669"/>
    <property type="project" value="Ensembl"/>
</dbReference>
<dbReference type="GeneID" id="101613270"/>
<dbReference type="GO" id="GO:0031094">
    <property type="term" value="C:platelet dense tubular network"/>
    <property type="evidence" value="ECO:0007669"/>
    <property type="project" value="Ensembl"/>
</dbReference>
<dbReference type="GO" id="GO:0070684">
    <property type="term" value="P:seminal clot liquefaction"/>
    <property type="evidence" value="ECO:0007669"/>
    <property type="project" value="Ensembl"/>
</dbReference>
<accession>A0A8C5L5L6</accession>
<protein>
    <submittedName>
        <fullName evidence="5">Serine (or cysteine) peptidase inhibitor, clade A, member 5</fullName>
    </submittedName>
</protein>
<dbReference type="PANTHER" id="PTHR11461">
    <property type="entry name" value="SERINE PROTEASE INHIBITOR, SERPIN"/>
    <property type="match status" value="1"/>
</dbReference>
<dbReference type="GO" id="GO:0007283">
    <property type="term" value="P:spermatogenesis"/>
    <property type="evidence" value="ECO:0007669"/>
    <property type="project" value="Ensembl"/>
</dbReference>
<evidence type="ECO:0000256" key="3">
    <source>
        <dbReference type="SAM" id="SignalP"/>
    </source>
</evidence>
<reference evidence="5" key="1">
    <citation type="submission" date="2025-08" db="UniProtKB">
        <authorList>
            <consortium name="Ensembl"/>
        </authorList>
    </citation>
    <scope>IDENTIFICATION</scope>
</reference>
<dbReference type="GO" id="GO:0031091">
    <property type="term" value="C:platelet alpha granule"/>
    <property type="evidence" value="ECO:0007669"/>
    <property type="project" value="Ensembl"/>
</dbReference>
<evidence type="ECO:0000256" key="1">
    <source>
        <dbReference type="ARBA" id="ARBA00009500"/>
    </source>
</evidence>
<dbReference type="GeneTree" id="ENSGT00940000162217"/>
<dbReference type="GO" id="GO:0002020">
    <property type="term" value="F:protease binding"/>
    <property type="evidence" value="ECO:0007669"/>
    <property type="project" value="Ensembl"/>
</dbReference>
<dbReference type="InterPro" id="IPR023796">
    <property type="entry name" value="Serpin_dom"/>
</dbReference>
<keyword evidence="6" id="KW-1185">Reference proteome</keyword>
<dbReference type="GO" id="GO:0036028">
    <property type="term" value="C:protein C inhibitor-thrombin complex"/>
    <property type="evidence" value="ECO:0007669"/>
    <property type="project" value="Ensembl"/>
</dbReference>
<dbReference type="GO" id="GO:0009897">
    <property type="term" value="C:external side of plasma membrane"/>
    <property type="evidence" value="ECO:0007669"/>
    <property type="project" value="Ensembl"/>
</dbReference>
<evidence type="ECO:0000259" key="4">
    <source>
        <dbReference type="SMART" id="SM00093"/>
    </source>
</evidence>
<dbReference type="GO" id="GO:0032190">
    <property type="term" value="F:acrosin binding"/>
    <property type="evidence" value="ECO:0007669"/>
    <property type="project" value="Ensembl"/>
</dbReference>
<dbReference type="GO" id="GO:0036024">
    <property type="term" value="C:protein C inhibitor-TMPRSS7 complex"/>
    <property type="evidence" value="ECO:0007669"/>
    <property type="project" value="Ensembl"/>
</dbReference>
<dbReference type="InterPro" id="IPR042178">
    <property type="entry name" value="Serpin_sf_1"/>
</dbReference>
<dbReference type="FunFam" id="3.30.497.10:FF:000001">
    <property type="entry name" value="Serine protease inhibitor"/>
    <property type="match status" value="1"/>
</dbReference>
<dbReference type="InterPro" id="IPR000215">
    <property type="entry name" value="Serpin_fam"/>
</dbReference>
<dbReference type="GO" id="GO:0036025">
    <property type="term" value="C:protein C inhibitor-TMPRSS11E complex"/>
    <property type="evidence" value="ECO:0007669"/>
    <property type="project" value="Ensembl"/>
</dbReference>
<dbReference type="GO" id="GO:0031210">
    <property type="term" value="F:phosphatidylcholine binding"/>
    <property type="evidence" value="ECO:0007669"/>
    <property type="project" value="Ensembl"/>
</dbReference>
<keyword evidence="3" id="KW-0732">Signal</keyword>
<dbReference type="GO" id="GO:0097181">
    <property type="term" value="C:protein C inhibitor-coagulation factor V complex"/>
    <property type="evidence" value="ECO:0007669"/>
    <property type="project" value="Ensembl"/>
</dbReference>